<dbReference type="Gene3D" id="1.20.120.450">
    <property type="entry name" value="dinb family like domain"/>
    <property type="match status" value="1"/>
</dbReference>
<protein>
    <submittedName>
        <fullName evidence="1">DinB family protein</fullName>
    </submittedName>
</protein>
<proteinExistence type="predicted"/>
<reference evidence="1" key="1">
    <citation type="submission" date="2021-02" db="EMBL/GenBank/DDBJ databases">
        <title>Natrosporangium hydrolyticum gen. nov., sp. nov, a haloalkaliphilic actinobacterium from a soda solonchak soil.</title>
        <authorList>
            <person name="Sorokin D.Y."/>
            <person name="Khijniak T.V."/>
            <person name="Zakharycheva A.P."/>
            <person name="Boueva O.V."/>
            <person name="Ariskina E.V."/>
            <person name="Hahnke R.L."/>
            <person name="Bunk B."/>
            <person name="Sproer C."/>
            <person name="Schumann P."/>
            <person name="Evtushenko L.I."/>
            <person name="Kublanov I.V."/>
        </authorList>
    </citation>
    <scope>NUCLEOTIDE SEQUENCE</scope>
    <source>
        <strain evidence="1">DSM 106523</strain>
    </source>
</reference>
<dbReference type="RefSeq" id="WP_239675349.1">
    <property type="nucleotide sequence ID" value="NZ_CP070499.1"/>
</dbReference>
<dbReference type="SUPFAM" id="SSF109854">
    <property type="entry name" value="DinB/YfiT-like putative metalloenzymes"/>
    <property type="match status" value="1"/>
</dbReference>
<sequence length="160" mass="17790">MSDTEYDTKYTERHVLLGYLNVMRRAVIQTSEGLTEADLRRPGVASGTNLLGIIHHLTGVEQHWFQRVFLGEPVVADKSMTVPAELTRDEVVAAYRQMCDRSDEIVHATLDLGSRAAIPNPGEAQRDSLRVILVHLIEETARHAGHADILREQLDGVTAP</sequence>
<keyword evidence="2" id="KW-1185">Reference proteome</keyword>
<dbReference type="InterPro" id="IPR007061">
    <property type="entry name" value="MST-like"/>
</dbReference>
<dbReference type="KEGG" id="nhy:JQS43_16740"/>
<gene>
    <name evidence="1" type="ORF">JQS43_16740</name>
</gene>
<organism evidence="1 2">
    <name type="scientific">Natronosporangium hydrolyticum</name>
    <dbReference type="NCBI Taxonomy" id="2811111"/>
    <lineage>
        <taxon>Bacteria</taxon>
        <taxon>Bacillati</taxon>
        <taxon>Actinomycetota</taxon>
        <taxon>Actinomycetes</taxon>
        <taxon>Micromonosporales</taxon>
        <taxon>Micromonosporaceae</taxon>
        <taxon>Natronosporangium</taxon>
    </lineage>
</organism>
<dbReference type="InterPro" id="IPR034660">
    <property type="entry name" value="DinB/YfiT-like"/>
</dbReference>
<evidence type="ECO:0000313" key="1">
    <source>
        <dbReference type="EMBL" id="QSB13269.1"/>
    </source>
</evidence>
<dbReference type="Pfam" id="PF04978">
    <property type="entry name" value="MST"/>
    <property type="match status" value="1"/>
</dbReference>
<evidence type="ECO:0000313" key="2">
    <source>
        <dbReference type="Proteomes" id="UP000662857"/>
    </source>
</evidence>
<accession>A0A895YD29</accession>
<dbReference type="AlphaFoldDB" id="A0A895YD29"/>
<dbReference type="EMBL" id="CP070499">
    <property type="protein sequence ID" value="QSB13269.1"/>
    <property type="molecule type" value="Genomic_DNA"/>
</dbReference>
<name>A0A895YD29_9ACTN</name>
<dbReference type="Proteomes" id="UP000662857">
    <property type="component" value="Chromosome"/>
</dbReference>